<dbReference type="KEGG" id="proo:MJB10_22930"/>
<evidence type="ECO:0000313" key="2">
    <source>
        <dbReference type="EMBL" id="WNR43919.1"/>
    </source>
</evidence>
<feature type="transmembrane region" description="Helical" evidence="1">
    <location>
        <begin position="33"/>
        <end position="53"/>
    </location>
</feature>
<reference evidence="2" key="1">
    <citation type="submission" date="2022-02" db="EMBL/GenBank/DDBJ databases">
        <title>Paenibacillus sp. MBLB1832 Whole Genome Shotgun Sequencing.</title>
        <authorList>
            <person name="Hwang C.Y."/>
            <person name="Cho E.-S."/>
            <person name="Seo M.-J."/>
        </authorList>
    </citation>
    <scope>NUCLEOTIDE SEQUENCE</scope>
    <source>
        <strain evidence="2">MBLB1832</strain>
    </source>
</reference>
<evidence type="ECO:0000313" key="3">
    <source>
        <dbReference type="Proteomes" id="UP001304650"/>
    </source>
</evidence>
<dbReference type="AlphaFoldDB" id="A0AA96LMV4"/>
<proteinExistence type="predicted"/>
<dbReference type="Proteomes" id="UP001304650">
    <property type="component" value="Chromosome"/>
</dbReference>
<dbReference type="RefSeq" id="WP_314798929.1">
    <property type="nucleotide sequence ID" value="NZ_CP130319.1"/>
</dbReference>
<sequence>MNPIFMILFLLIVAGTCLIDRSMLRMARAGNKFIYGLTVCLILVIFFCEYFQVHIPMPTYFFIRVVTPWFARVLGI</sequence>
<accession>A0AA96LMV4</accession>
<keyword evidence="3" id="KW-1185">Reference proteome</keyword>
<keyword evidence="1" id="KW-0472">Membrane</keyword>
<feature type="transmembrane region" description="Helical" evidence="1">
    <location>
        <begin position="6"/>
        <end position="24"/>
    </location>
</feature>
<keyword evidence="1" id="KW-1133">Transmembrane helix</keyword>
<dbReference type="EMBL" id="CP130319">
    <property type="protein sequence ID" value="WNR43919.1"/>
    <property type="molecule type" value="Genomic_DNA"/>
</dbReference>
<keyword evidence="1" id="KW-0812">Transmembrane</keyword>
<protein>
    <submittedName>
        <fullName evidence="2">Uncharacterized protein</fullName>
    </submittedName>
</protein>
<organism evidence="2 3">
    <name type="scientific">Paenibacillus roseopurpureus</name>
    <dbReference type="NCBI Taxonomy" id="2918901"/>
    <lineage>
        <taxon>Bacteria</taxon>
        <taxon>Bacillati</taxon>
        <taxon>Bacillota</taxon>
        <taxon>Bacilli</taxon>
        <taxon>Bacillales</taxon>
        <taxon>Paenibacillaceae</taxon>
        <taxon>Paenibacillus</taxon>
    </lineage>
</organism>
<gene>
    <name evidence="2" type="ORF">MJB10_22930</name>
</gene>
<evidence type="ECO:0000256" key="1">
    <source>
        <dbReference type="SAM" id="Phobius"/>
    </source>
</evidence>
<name>A0AA96LMV4_9BACL</name>